<dbReference type="Pfam" id="PF01782">
    <property type="entry name" value="RimM"/>
    <property type="match status" value="1"/>
</dbReference>
<evidence type="ECO:0000256" key="5">
    <source>
        <dbReference type="HAMAP-Rule" id="MF_00014"/>
    </source>
</evidence>
<comment type="domain">
    <text evidence="5">The PRC barrel domain binds ribosomal protein uS19.</text>
</comment>
<reference evidence="8 9" key="1">
    <citation type="journal article" date="2015" name="Genome Announc.">
        <title>Expanding the biotechnology potential of lactobacilli through comparative genomics of 213 strains and associated genera.</title>
        <authorList>
            <person name="Sun Z."/>
            <person name="Harris H.M."/>
            <person name="McCann A."/>
            <person name="Guo C."/>
            <person name="Argimon S."/>
            <person name="Zhang W."/>
            <person name="Yang X."/>
            <person name="Jeffery I.B."/>
            <person name="Cooney J.C."/>
            <person name="Kagawa T.F."/>
            <person name="Liu W."/>
            <person name="Song Y."/>
            <person name="Salvetti E."/>
            <person name="Wrobel A."/>
            <person name="Rasinkangas P."/>
            <person name="Parkhill J."/>
            <person name="Rea M.C."/>
            <person name="O'Sullivan O."/>
            <person name="Ritari J."/>
            <person name="Douillard F.P."/>
            <person name="Paul Ross R."/>
            <person name="Yang R."/>
            <person name="Briner A.E."/>
            <person name="Felis G.E."/>
            <person name="de Vos W.M."/>
            <person name="Barrangou R."/>
            <person name="Klaenhammer T.R."/>
            <person name="Caufield P.W."/>
            <person name="Cui Y."/>
            <person name="Zhang H."/>
            <person name="O'Toole P.W."/>
        </authorList>
    </citation>
    <scope>NUCLEOTIDE SEQUENCE [LARGE SCALE GENOMIC DNA]</scope>
    <source>
        <strain evidence="8 9">DSM 20003</strain>
    </source>
</reference>
<keyword evidence="4 5" id="KW-0143">Chaperone</keyword>
<dbReference type="PATRIC" id="fig|1423726.3.peg.1013"/>
<dbReference type="Gene3D" id="2.40.30.60">
    <property type="entry name" value="RimM"/>
    <property type="match status" value="1"/>
</dbReference>
<dbReference type="PANTHER" id="PTHR33692">
    <property type="entry name" value="RIBOSOME MATURATION FACTOR RIMM"/>
    <property type="match status" value="1"/>
</dbReference>
<proteinExistence type="inferred from homology"/>
<dbReference type="AlphaFoldDB" id="A0A0R1H140"/>
<dbReference type="EMBL" id="AZDA01000016">
    <property type="protein sequence ID" value="KRK40348.1"/>
    <property type="molecule type" value="Genomic_DNA"/>
</dbReference>
<evidence type="ECO:0000313" key="8">
    <source>
        <dbReference type="EMBL" id="KRK40348.1"/>
    </source>
</evidence>
<comment type="subcellular location">
    <subcellularLocation>
        <location evidence="5">Cytoplasm</location>
    </subcellularLocation>
</comment>
<dbReference type="GO" id="GO:0005840">
    <property type="term" value="C:ribosome"/>
    <property type="evidence" value="ECO:0007669"/>
    <property type="project" value="InterPro"/>
</dbReference>
<dbReference type="GO" id="GO:0006364">
    <property type="term" value="P:rRNA processing"/>
    <property type="evidence" value="ECO:0007669"/>
    <property type="project" value="UniProtKB-UniRule"/>
</dbReference>
<feature type="domain" description="RimM N-terminal" evidence="6">
    <location>
        <begin position="8"/>
        <end position="88"/>
    </location>
</feature>
<dbReference type="RefSeq" id="WP_057903650.1">
    <property type="nucleotide sequence ID" value="NZ_AZDA01000016.1"/>
</dbReference>
<evidence type="ECO:0000313" key="9">
    <source>
        <dbReference type="Proteomes" id="UP000051461"/>
    </source>
</evidence>
<name>A0A0R1H140_9LACO</name>
<evidence type="ECO:0000259" key="6">
    <source>
        <dbReference type="Pfam" id="PF01782"/>
    </source>
</evidence>
<evidence type="ECO:0000256" key="4">
    <source>
        <dbReference type="ARBA" id="ARBA00023186"/>
    </source>
</evidence>
<protein>
    <recommendedName>
        <fullName evidence="5">Ribosome maturation factor RimM</fullName>
    </recommendedName>
</protein>
<dbReference type="GO" id="GO:0043022">
    <property type="term" value="F:ribosome binding"/>
    <property type="evidence" value="ECO:0007669"/>
    <property type="project" value="InterPro"/>
</dbReference>
<accession>A0A0R1H140</accession>
<dbReference type="Proteomes" id="UP000051461">
    <property type="component" value="Unassembled WGS sequence"/>
</dbReference>
<feature type="domain" description="PRC-barrel" evidence="7">
    <location>
        <begin position="98"/>
        <end position="171"/>
    </location>
</feature>
<dbReference type="PANTHER" id="PTHR33692:SF1">
    <property type="entry name" value="RIBOSOME MATURATION FACTOR RIMM"/>
    <property type="match status" value="1"/>
</dbReference>
<dbReference type="InterPro" id="IPR009000">
    <property type="entry name" value="Transl_B-barrel_sf"/>
</dbReference>
<dbReference type="NCBIfam" id="TIGR02273">
    <property type="entry name" value="16S_RimM"/>
    <property type="match status" value="1"/>
</dbReference>
<keyword evidence="2 5" id="KW-0690">Ribosome biogenesis</keyword>
<dbReference type="InterPro" id="IPR036976">
    <property type="entry name" value="RimM_N_sf"/>
</dbReference>
<organism evidence="8 9">
    <name type="scientific">Loigolactobacillus bifermentans DSM 20003</name>
    <dbReference type="NCBI Taxonomy" id="1423726"/>
    <lineage>
        <taxon>Bacteria</taxon>
        <taxon>Bacillati</taxon>
        <taxon>Bacillota</taxon>
        <taxon>Bacilli</taxon>
        <taxon>Lactobacillales</taxon>
        <taxon>Lactobacillaceae</taxon>
        <taxon>Loigolactobacillus</taxon>
    </lineage>
</organism>
<evidence type="ECO:0000256" key="3">
    <source>
        <dbReference type="ARBA" id="ARBA00022552"/>
    </source>
</evidence>
<dbReference type="InterPro" id="IPR011961">
    <property type="entry name" value="RimM"/>
</dbReference>
<comment type="subunit">
    <text evidence="5">Binds ribosomal protein uS19.</text>
</comment>
<dbReference type="InterPro" id="IPR002676">
    <property type="entry name" value="RimM_N"/>
</dbReference>
<dbReference type="GO" id="GO:0042274">
    <property type="term" value="P:ribosomal small subunit biogenesis"/>
    <property type="evidence" value="ECO:0007669"/>
    <property type="project" value="UniProtKB-UniRule"/>
</dbReference>
<dbReference type="Pfam" id="PF05239">
    <property type="entry name" value="PRC"/>
    <property type="match status" value="1"/>
</dbReference>
<dbReference type="InterPro" id="IPR011033">
    <property type="entry name" value="PRC_barrel-like_sf"/>
</dbReference>
<sequence length="176" mass="19696">MAEAYYNVGKIVNTHGIRGEVKVLSMTDFPEQRFAPKSRLSVVQKGQRQTLTVSSYRHQKTFELMTFKEIPTLTEAETIKGLTLQVAAADQQPLAPGEGYYYHDIIGLTVINQATQQSLGTVKEILSPGANDVWVVQRPQQKDWLLPYIPSVVLQVDLDAQQVIIDLPEGLIDDED</sequence>
<dbReference type="SUPFAM" id="SSF50447">
    <property type="entry name" value="Translation proteins"/>
    <property type="match status" value="1"/>
</dbReference>
<comment type="function">
    <text evidence="5">An accessory protein needed during the final step in the assembly of 30S ribosomal subunit, possibly for assembly of the head region. Essential for efficient processing of 16S rRNA. May be needed both before and after RbfA during the maturation of 16S rRNA. It has affinity for free ribosomal 30S subunits but not for 70S ribosomes.</text>
</comment>
<dbReference type="InterPro" id="IPR027275">
    <property type="entry name" value="PRC-brl_dom"/>
</dbReference>
<dbReference type="SUPFAM" id="SSF50346">
    <property type="entry name" value="PRC-barrel domain"/>
    <property type="match status" value="1"/>
</dbReference>
<evidence type="ECO:0000259" key="7">
    <source>
        <dbReference type="Pfam" id="PF05239"/>
    </source>
</evidence>
<gene>
    <name evidence="5" type="primary">rimM</name>
    <name evidence="8" type="ORF">FC07_GL000979</name>
</gene>
<dbReference type="HAMAP" id="MF_00014">
    <property type="entry name" value="Ribosome_mat_RimM"/>
    <property type="match status" value="1"/>
</dbReference>
<dbReference type="Gene3D" id="2.30.30.240">
    <property type="entry name" value="PRC-barrel domain"/>
    <property type="match status" value="1"/>
</dbReference>
<keyword evidence="3 5" id="KW-0698">rRNA processing</keyword>
<dbReference type="GO" id="GO:0005737">
    <property type="term" value="C:cytoplasm"/>
    <property type="evidence" value="ECO:0007669"/>
    <property type="project" value="UniProtKB-SubCell"/>
</dbReference>
<comment type="caution">
    <text evidence="8">The sequence shown here is derived from an EMBL/GenBank/DDBJ whole genome shotgun (WGS) entry which is preliminary data.</text>
</comment>
<evidence type="ECO:0000256" key="2">
    <source>
        <dbReference type="ARBA" id="ARBA00022517"/>
    </source>
</evidence>
<keyword evidence="9" id="KW-1185">Reference proteome</keyword>
<comment type="similarity">
    <text evidence="5">Belongs to the RimM family.</text>
</comment>
<dbReference type="OrthoDB" id="9810331at2"/>
<evidence type="ECO:0000256" key="1">
    <source>
        <dbReference type="ARBA" id="ARBA00022490"/>
    </source>
</evidence>
<dbReference type="STRING" id="1423726.FC07_GL000979"/>
<keyword evidence="1 5" id="KW-0963">Cytoplasm</keyword>